<evidence type="ECO:0000256" key="8">
    <source>
        <dbReference type="SAM" id="MobiDB-lite"/>
    </source>
</evidence>
<dbReference type="SMART" id="SM00185">
    <property type="entry name" value="ARM"/>
    <property type="match status" value="7"/>
</dbReference>
<keyword evidence="4" id="KW-0677">Repeat</keyword>
<dbReference type="PANTHER" id="PTHR47249">
    <property type="entry name" value="VACUOLAR PROTEIN 8"/>
    <property type="match status" value="1"/>
</dbReference>
<evidence type="ECO:0000313" key="9">
    <source>
        <dbReference type="EMBL" id="KAF7358381.1"/>
    </source>
</evidence>
<dbReference type="InterPro" id="IPR011989">
    <property type="entry name" value="ARM-like"/>
</dbReference>
<dbReference type="GO" id="GO:0005774">
    <property type="term" value="C:vacuolar membrane"/>
    <property type="evidence" value="ECO:0007669"/>
    <property type="project" value="UniProtKB-SubCell"/>
</dbReference>
<sequence length="714" mass="79188">MYRWGGTPVPAVSSLAPRTTRPPTPQSAHSWWSDSNPTGPTISLHALAKPLMKLMHHRKALSIIKKNRGIPLSGTSMDIYSSYLAYRHPSHPIALHMTNIPCRYKYLRSSTKTAILRDLDRRAVSEEDARAVVRSLAFEDVAEILESSNAPLRSAAWKFLGELAHHESSVGAVLRVNPCERIVAFVNSEDSTVFESAIYALSFLTDWQEGAQAAVGAKILDRLAELWESPNFQVRRWTCKMLAEIAKHEYPAIAALAQNPCERLVSLLRDEHPHVVESAAFALAVITQYEDAAQVVVGANILDHVNELLASQSYHTRSDENIFVIETAMFALARMAEFQDGAEAAANEKLLDRVVEVLYSPNHNARRFACKAIGELVHHESTAPAILALNPAVRLVFLLRDEDTYVIENAIFALSEMTHWRGGMHAALDAKALECALELLGSANFMTLKWTCWMLGRLTHNSFMVAVAVLETDILAKIVSMLQIRDQDKDILDSAIFAVSGIIKHLDGLKPAARNIMLIHVKEMLDSAHVDAQRWACRTLRQLVLHRHTAAAVLEVKPCTQLMTLLRDRDKEIVESAIYTLARLTEWLDGAQDAVNAKAQECIPELLESSNNAAREWTCKMLGNLAHHKSTAGAILELKICGSLVSLLGHLDLSIRAGVVFSLAEISEWPEGATAVASTKVLEHIPSLANCCRRDVRFHTCIILRNLIRRSTTA</sequence>
<evidence type="ECO:0000256" key="7">
    <source>
        <dbReference type="ARBA" id="ARBA00026209"/>
    </source>
</evidence>
<evidence type="ECO:0000313" key="10">
    <source>
        <dbReference type="Proteomes" id="UP000620124"/>
    </source>
</evidence>
<dbReference type="Gene3D" id="1.25.10.10">
    <property type="entry name" value="Leucine-rich Repeat Variant"/>
    <property type="match status" value="3"/>
</dbReference>
<name>A0A8H6YGP3_9AGAR</name>
<dbReference type="PANTHER" id="PTHR47249:SF1">
    <property type="entry name" value="VACUOLAR PROTEIN 8"/>
    <property type="match status" value="1"/>
</dbReference>
<dbReference type="AlphaFoldDB" id="A0A8H6YGP3"/>
<evidence type="ECO:0000256" key="6">
    <source>
        <dbReference type="ARBA" id="ARBA00023288"/>
    </source>
</evidence>
<dbReference type="Proteomes" id="UP000620124">
    <property type="component" value="Unassembled WGS sequence"/>
</dbReference>
<reference evidence="9" key="1">
    <citation type="submission" date="2020-05" db="EMBL/GenBank/DDBJ databases">
        <title>Mycena genomes resolve the evolution of fungal bioluminescence.</title>
        <authorList>
            <person name="Tsai I.J."/>
        </authorList>
    </citation>
    <scope>NUCLEOTIDE SEQUENCE</scope>
    <source>
        <strain evidence="9">CCC161011</strain>
    </source>
</reference>
<dbReference type="OrthoDB" id="2859086at2759"/>
<keyword evidence="3" id="KW-0926">Vacuole</keyword>
<evidence type="ECO:0000256" key="4">
    <source>
        <dbReference type="ARBA" id="ARBA00022737"/>
    </source>
</evidence>
<gene>
    <name evidence="9" type="ORF">MVEN_00888200</name>
</gene>
<dbReference type="GO" id="GO:0043495">
    <property type="term" value="F:protein-membrane adaptor activity"/>
    <property type="evidence" value="ECO:0007669"/>
    <property type="project" value="InterPro"/>
</dbReference>
<comment type="similarity">
    <text evidence="2">Belongs to the beta-catenin family.</text>
</comment>
<evidence type="ECO:0000256" key="3">
    <source>
        <dbReference type="ARBA" id="ARBA00022554"/>
    </source>
</evidence>
<proteinExistence type="inferred from homology"/>
<evidence type="ECO:0000256" key="5">
    <source>
        <dbReference type="ARBA" id="ARBA00023136"/>
    </source>
</evidence>
<accession>A0A8H6YGP3</accession>
<evidence type="ECO:0000256" key="1">
    <source>
        <dbReference type="ARBA" id="ARBA00004592"/>
    </source>
</evidence>
<dbReference type="InterPro" id="IPR045156">
    <property type="entry name" value="Vac8"/>
</dbReference>
<keyword evidence="6" id="KW-0449">Lipoprotein</keyword>
<comment type="caution">
    <text evidence="9">The sequence shown here is derived from an EMBL/GenBank/DDBJ whole genome shotgun (WGS) entry which is preliminary data.</text>
</comment>
<feature type="region of interest" description="Disordered" evidence="8">
    <location>
        <begin position="1"/>
        <end position="34"/>
    </location>
</feature>
<comment type="subcellular location">
    <subcellularLocation>
        <location evidence="1">Vacuole membrane</location>
        <topology evidence="1">Lipid-anchor</topology>
    </subcellularLocation>
</comment>
<evidence type="ECO:0000256" key="2">
    <source>
        <dbReference type="ARBA" id="ARBA00005462"/>
    </source>
</evidence>
<dbReference type="EMBL" id="JACAZI010000006">
    <property type="protein sequence ID" value="KAF7358381.1"/>
    <property type="molecule type" value="Genomic_DNA"/>
</dbReference>
<dbReference type="SUPFAM" id="SSF48371">
    <property type="entry name" value="ARM repeat"/>
    <property type="match status" value="2"/>
</dbReference>
<keyword evidence="5" id="KW-0472">Membrane</keyword>
<dbReference type="GO" id="GO:0071562">
    <property type="term" value="P:nucleus-vacuole junction assembly"/>
    <property type="evidence" value="ECO:0007669"/>
    <property type="project" value="InterPro"/>
</dbReference>
<dbReference type="InterPro" id="IPR016024">
    <property type="entry name" value="ARM-type_fold"/>
</dbReference>
<organism evidence="9 10">
    <name type="scientific">Mycena venus</name>
    <dbReference type="NCBI Taxonomy" id="2733690"/>
    <lineage>
        <taxon>Eukaryota</taxon>
        <taxon>Fungi</taxon>
        <taxon>Dikarya</taxon>
        <taxon>Basidiomycota</taxon>
        <taxon>Agaricomycotina</taxon>
        <taxon>Agaricomycetes</taxon>
        <taxon>Agaricomycetidae</taxon>
        <taxon>Agaricales</taxon>
        <taxon>Marasmiineae</taxon>
        <taxon>Mycenaceae</taxon>
        <taxon>Mycena</taxon>
    </lineage>
</organism>
<protein>
    <recommendedName>
        <fullName evidence="7">Vacuolar protein 8</fullName>
    </recommendedName>
</protein>
<dbReference type="InterPro" id="IPR000225">
    <property type="entry name" value="Armadillo"/>
</dbReference>
<keyword evidence="10" id="KW-1185">Reference proteome</keyword>